<keyword evidence="5 6" id="KW-0472">Membrane</keyword>
<evidence type="ECO:0000313" key="8">
    <source>
        <dbReference type="Proteomes" id="UP000009879"/>
    </source>
</evidence>
<name>K9AWI9_9MICO</name>
<keyword evidence="8" id="KW-1185">Reference proteome</keyword>
<reference evidence="7 8" key="1">
    <citation type="submission" date="2012-09" db="EMBL/GenBank/DDBJ databases">
        <title>Genome Sequence of Brevibacterium casei S18.</title>
        <authorList>
            <person name="Sharma R."/>
            <person name="Singh A."/>
            <person name="Jangir P.K."/>
        </authorList>
    </citation>
    <scope>NUCLEOTIDE SEQUENCE [LARGE SCALE GENOMIC DNA]</scope>
    <source>
        <strain evidence="7 8">S18</strain>
    </source>
</reference>
<feature type="transmembrane region" description="Helical" evidence="6">
    <location>
        <begin position="75"/>
        <end position="93"/>
    </location>
</feature>
<feature type="transmembrane region" description="Helical" evidence="6">
    <location>
        <begin position="162"/>
        <end position="182"/>
    </location>
</feature>
<dbReference type="EMBL" id="AMSP01000007">
    <property type="protein sequence ID" value="EKU46882.1"/>
    <property type="molecule type" value="Genomic_DNA"/>
</dbReference>
<feature type="transmembrane region" description="Helical" evidence="6">
    <location>
        <begin position="44"/>
        <end position="66"/>
    </location>
</feature>
<protein>
    <submittedName>
        <fullName evidence="7">Lysine exporter protein LysE/YggA</fullName>
    </submittedName>
</protein>
<dbReference type="PANTHER" id="PTHR30086">
    <property type="entry name" value="ARGININE EXPORTER PROTEIN ARGO"/>
    <property type="match status" value="1"/>
</dbReference>
<comment type="caution">
    <text evidence="7">The sequence shown here is derived from an EMBL/GenBank/DDBJ whole genome shotgun (WGS) entry which is preliminary data.</text>
</comment>
<dbReference type="GO" id="GO:0015171">
    <property type="term" value="F:amino acid transmembrane transporter activity"/>
    <property type="evidence" value="ECO:0007669"/>
    <property type="project" value="TreeGrafter"/>
</dbReference>
<dbReference type="InterPro" id="IPR001123">
    <property type="entry name" value="LeuE-type"/>
</dbReference>
<keyword evidence="3 6" id="KW-0812">Transmembrane</keyword>
<evidence type="ECO:0000256" key="6">
    <source>
        <dbReference type="SAM" id="Phobius"/>
    </source>
</evidence>
<accession>K9AWI9</accession>
<evidence type="ECO:0000256" key="1">
    <source>
        <dbReference type="ARBA" id="ARBA00004651"/>
    </source>
</evidence>
<dbReference type="RefSeq" id="WP_009378171.1">
    <property type="nucleotide sequence ID" value="NZ_AMSP01000007.1"/>
</dbReference>
<organism evidence="7 8">
    <name type="scientific">Brevibacterium casei S18</name>
    <dbReference type="NCBI Taxonomy" id="1229781"/>
    <lineage>
        <taxon>Bacteria</taxon>
        <taxon>Bacillati</taxon>
        <taxon>Actinomycetota</taxon>
        <taxon>Actinomycetes</taxon>
        <taxon>Micrococcales</taxon>
        <taxon>Brevibacteriaceae</taxon>
        <taxon>Brevibacterium</taxon>
    </lineage>
</organism>
<comment type="subcellular location">
    <subcellularLocation>
        <location evidence="1">Cell membrane</location>
        <topology evidence="1">Multi-pass membrane protein</topology>
    </subcellularLocation>
</comment>
<sequence>MLTWAQMALFIPAAAAVAASPGANNLLAFRNGLRSGFRPAALALTGRFLAFTIMLGLVVAGLGVVLQSSQLLFETLRIVGATFMVCLGVWILWSTRRRRSHDDETVCGEVEDHQDDASHSVRLAMQEFVTAAANPKALLLFTAFLPPFVNTASNAAPGSAQLALLGALYIACEAVTALIWAASGRLLAMRGVKQRTLRRLDQASGGAFIALGGGLAASDYFRR</sequence>
<evidence type="ECO:0000256" key="4">
    <source>
        <dbReference type="ARBA" id="ARBA00022989"/>
    </source>
</evidence>
<keyword evidence="4 6" id="KW-1133">Transmembrane helix</keyword>
<proteinExistence type="predicted"/>
<dbReference type="Proteomes" id="UP000009879">
    <property type="component" value="Unassembled WGS sequence"/>
</dbReference>
<dbReference type="AlphaFoldDB" id="K9AWI9"/>
<evidence type="ECO:0000313" key="7">
    <source>
        <dbReference type="EMBL" id="EKU46882.1"/>
    </source>
</evidence>
<gene>
    <name evidence="7" type="ORF">C272_09234</name>
</gene>
<evidence type="ECO:0000256" key="5">
    <source>
        <dbReference type="ARBA" id="ARBA00023136"/>
    </source>
</evidence>
<evidence type="ECO:0000256" key="2">
    <source>
        <dbReference type="ARBA" id="ARBA00022475"/>
    </source>
</evidence>
<evidence type="ECO:0000256" key="3">
    <source>
        <dbReference type="ARBA" id="ARBA00022692"/>
    </source>
</evidence>
<keyword evidence="2" id="KW-1003">Cell membrane</keyword>
<dbReference type="eggNOG" id="COG1280">
    <property type="taxonomic scope" value="Bacteria"/>
</dbReference>
<dbReference type="Pfam" id="PF01810">
    <property type="entry name" value="LysE"/>
    <property type="match status" value="1"/>
</dbReference>
<dbReference type="PANTHER" id="PTHR30086:SF20">
    <property type="entry name" value="ARGININE EXPORTER PROTEIN ARGO-RELATED"/>
    <property type="match status" value="1"/>
</dbReference>
<dbReference type="GO" id="GO:0005886">
    <property type="term" value="C:plasma membrane"/>
    <property type="evidence" value="ECO:0007669"/>
    <property type="project" value="UniProtKB-SubCell"/>
</dbReference>